<dbReference type="InterPro" id="IPR015424">
    <property type="entry name" value="PyrdxlP-dep_Trfase"/>
</dbReference>
<dbReference type="InterPro" id="IPR015421">
    <property type="entry name" value="PyrdxlP-dep_Trfase_major"/>
</dbReference>
<dbReference type="AlphaFoldDB" id="A0A1C5J285"/>
<feature type="domain" description="Aminotransferase class V" evidence="1">
    <location>
        <begin position="99"/>
        <end position="335"/>
    </location>
</feature>
<dbReference type="EMBL" id="FMDN01000020">
    <property type="protein sequence ID" value="SCG64702.1"/>
    <property type="molecule type" value="Genomic_DNA"/>
</dbReference>
<dbReference type="Pfam" id="PF00266">
    <property type="entry name" value="Aminotran_5"/>
    <property type="match status" value="1"/>
</dbReference>
<dbReference type="Proteomes" id="UP000199408">
    <property type="component" value="Unassembled WGS sequence"/>
</dbReference>
<reference evidence="3" key="1">
    <citation type="submission" date="2016-06" db="EMBL/GenBank/DDBJ databases">
        <authorList>
            <person name="Varghese N."/>
        </authorList>
    </citation>
    <scope>NUCLEOTIDE SEQUENCE [LARGE SCALE GENOMIC DNA]</scope>
    <source>
        <strain evidence="3">DSM 43171</strain>
    </source>
</reference>
<dbReference type="PANTHER" id="PTHR43586:SF21">
    <property type="entry name" value="PYRIDOXAL PHOSPHATE (PLP)-DEPENDENT ASPARTATE AMINOTRANSFERASE SUPERFAMILY"/>
    <property type="match status" value="1"/>
</dbReference>
<dbReference type="STRING" id="47864.GA0070560_12061"/>
<proteinExistence type="predicted"/>
<protein>
    <submittedName>
        <fullName evidence="2">Selenocysteine lyase/Cysteine desulfurase</fullName>
    </submittedName>
</protein>
<dbReference type="InterPro" id="IPR015422">
    <property type="entry name" value="PyrdxlP-dep_Trfase_small"/>
</dbReference>
<sequence length="390" mass="40959">MWITNLGQHVKADQARVRATVGGDLGHDAGIGADAATGGAASVGRMELEQAQKLWQPEPGWLNTASYGLPPEPAWTAVQDALADWRVGRTSWEPWGETAERSRRAFAGLVGVPAADVVIGSVVSQLLAPVAAALPAGARVVVPEVEFTSNLFPWLVQAERGVEVRTVPLAGLVDAIDTGTDLVAFSLVQSADGTVAEYEKVVAAARAHDALVVVDATQACGWLPFDAGLADAVVVGAYKWLMAPRGAAFGYLAPALRERLRPDAAGWYAGLDPHSSYYGPPLRLADDARRFDISPAWFSYVGAAPALELLAEIGLPAVRDHDVALANRFLAGLGRPPGDSAIVTVEVPGAQEKLARAGVRAAVRAGRVRASFHLYSTVDDVDLALDALTG</sequence>
<name>A0A1C5J285_9ACTN</name>
<evidence type="ECO:0000313" key="2">
    <source>
        <dbReference type="EMBL" id="SCG64702.1"/>
    </source>
</evidence>
<organism evidence="2 3">
    <name type="scientific">Micromonospora halophytica</name>
    <dbReference type="NCBI Taxonomy" id="47864"/>
    <lineage>
        <taxon>Bacteria</taxon>
        <taxon>Bacillati</taxon>
        <taxon>Actinomycetota</taxon>
        <taxon>Actinomycetes</taxon>
        <taxon>Micromonosporales</taxon>
        <taxon>Micromonosporaceae</taxon>
        <taxon>Micromonospora</taxon>
    </lineage>
</organism>
<dbReference type="InterPro" id="IPR000192">
    <property type="entry name" value="Aminotrans_V_dom"/>
</dbReference>
<dbReference type="SUPFAM" id="SSF53383">
    <property type="entry name" value="PLP-dependent transferases"/>
    <property type="match status" value="1"/>
</dbReference>
<dbReference type="Gene3D" id="3.40.640.10">
    <property type="entry name" value="Type I PLP-dependent aspartate aminotransferase-like (Major domain)"/>
    <property type="match status" value="1"/>
</dbReference>
<accession>A0A1C5J285</accession>
<evidence type="ECO:0000313" key="3">
    <source>
        <dbReference type="Proteomes" id="UP000199408"/>
    </source>
</evidence>
<gene>
    <name evidence="2" type="ORF">GA0070560_12061</name>
</gene>
<keyword evidence="3" id="KW-1185">Reference proteome</keyword>
<dbReference type="PANTHER" id="PTHR43586">
    <property type="entry name" value="CYSTEINE DESULFURASE"/>
    <property type="match status" value="1"/>
</dbReference>
<dbReference type="Gene3D" id="3.90.1150.10">
    <property type="entry name" value="Aspartate Aminotransferase, domain 1"/>
    <property type="match status" value="1"/>
</dbReference>
<dbReference type="GO" id="GO:0016829">
    <property type="term" value="F:lyase activity"/>
    <property type="evidence" value="ECO:0007669"/>
    <property type="project" value="UniProtKB-KW"/>
</dbReference>
<keyword evidence="2" id="KW-0456">Lyase</keyword>
<evidence type="ECO:0000259" key="1">
    <source>
        <dbReference type="Pfam" id="PF00266"/>
    </source>
</evidence>